<evidence type="ECO:0000313" key="2">
    <source>
        <dbReference type="Proteomes" id="UP000050792"/>
    </source>
</evidence>
<protein>
    <submittedName>
        <fullName evidence="3">Uncharacterized protein</fullName>
    </submittedName>
</protein>
<evidence type="ECO:0000256" key="1">
    <source>
        <dbReference type="SAM" id="SignalP"/>
    </source>
</evidence>
<name>A0AA85FNT4_9TREM</name>
<dbReference type="Proteomes" id="UP000050792">
    <property type="component" value="Unassembled WGS sequence"/>
</dbReference>
<feature type="chain" id="PRO_5041724213" evidence="1">
    <location>
        <begin position="23"/>
        <end position="125"/>
    </location>
</feature>
<keyword evidence="1" id="KW-0732">Signal</keyword>
<accession>A0AA85FNT4</accession>
<reference evidence="2" key="1">
    <citation type="submission" date="2022-06" db="EMBL/GenBank/DDBJ databases">
        <authorList>
            <person name="Berger JAMES D."/>
            <person name="Berger JAMES D."/>
        </authorList>
    </citation>
    <scope>NUCLEOTIDE SEQUENCE [LARGE SCALE GENOMIC DNA]</scope>
</reference>
<keyword evidence="2" id="KW-1185">Reference proteome</keyword>
<dbReference type="WBParaSite" id="SRDH1_55340.2">
    <property type="protein sequence ID" value="SRDH1_55340.2"/>
    <property type="gene ID" value="SRDH1_55340"/>
</dbReference>
<dbReference type="AlphaFoldDB" id="A0AA85FNT4"/>
<sequence>MVCLVWFHVAALLLLLHTSTQTNVELKNSEDVKKQISLNKIKIKKSDPNGMKNIDEYFVCRSIYSSARGSIETWSTRVNFDRSKFEASLKTVAEHYENVILMNENINKKYKFMEELHIVFLKDGN</sequence>
<organism evidence="2 3">
    <name type="scientific">Schistosoma rodhaini</name>
    <dbReference type="NCBI Taxonomy" id="6188"/>
    <lineage>
        <taxon>Eukaryota</taxon>
        <taxon>Metazoa</taxon>
        <taxon>Spiralia</taxon>
        <taxon>Lophotrochozoa</taxon>
        <taxon>Platyhelminthes</taxon>
        <taxon>Trematoda</taxon>
        <taxon>Digenea</taxon>
        <taxon>Strigeidida</taxon>
        <taxon>Schistosomatoidea</taxon>
        <taxon>Schistosomatidae</taxon>
        <taxon>Schistosoma</taxon>
    </lineage>
</organism>
<proteinExistence type="predicted"/>
<reference evidence="3" key="2">
    <citation type="submission" date="2023-11" db="UniProtKB">
        <authorList>
            <consortium name="WormBaseParasite"/>
        </authorList>
    </citation>
    <scope>IDENTIFICATION</scope>
</reference>
<feature type="signal peptide" evidence="1">
    <location>
        <begin position="1"/>
        <end position="22"/>
    </location>
</feature>
<evidence type="ECO:0000313" key="3">
    <source>
        <dbReference type="WBParaSite" id="SRDH1_55340.2"/>
    </source>
</evidence>